<dbReference type="OrthoDB" id="10035502at2759"/>
<dbReference type="InterPro" id="IPR000334">
    <property type="entry name" value="Glyco_hydro_45"/>
</dbReference>
<feature type="region of interest" description="Disordered" evidence="10">
    <location>
        <begin position="232"/>
        <end position="385"/>
    </location>
</feature>
<evidence type="ECO:0000256" key="4">
    <source>
        <dbReference type="ARBA" id="ARBA00022801"/>
    </source>
</evidence>
<dbReference type="Gene3D" id="2.40.40.10">
    <property type="entry name" value="RlpA-like domain"/>
    <property type="match status" value="1"/>
</dbReference>
<organism evidence="13 14">
    <name type="scientific">Ustilago hordei</name>
    <name type="common">Barley covered smut fungus</name>
    <dbReference type="NCBI Taxonomy" id="120017"/>
    <lineage>
        <taxon>Eukaryota</taxon>
        <taxon>Fungi</taxon>
        <taxon>Dikarya</taxon>
        <taxon>Basidiomycota</taxon>
        <taxon>Ustilaginomycotina</taxon>
        <taxon>Ustilaginomycetes</taxon>
        <taxon>Ustilaginales</taxon>
        <taxon>Ustilaginaceae</taxon>
        <taxon>Ustilago</taxon>
    </lineage>
</organism>
<feature type="compositionally biased region" description="Basic and acidic residues" evidence="10">
    <location>
        <begin position="256"/>
        <end position="265"/>
    </location>
</feature>
<accession>I2FNR5</accession>
<dbReference type="AlphaFoldDB" id="I2FNR5"/>
<feature type="compositionally biased region" description="Polar residues" evidence="10">
    <location>
        <begin position="241"/>
        <end position="252"/>
    </location>
</feature>
<evidence type="ECO:0000313" key="13">
    <source>
        <dbReference type="EMBL" id="CCF48558.1"/>
    </source>
</evidence>
<dbReference type="eggNOG" id="ENOG502QTGS">
    <property type="taxonomic scope" value="Eukaryota"/>
</dbReference>
<evidence type="ECO:0000256" key="7">
    <source>
        <dbReference type="ARBA" id="ARBA00023295"/>
    </source>
</evidence>
<dbReference type="Pfam" id="PF02015">
    <property type="entry name" value="Glyco_hydro_45"/>
    <property type="match status" value="1"/>
</dbReference>
<dbReference type="PROSITE" id="PS01140">
    <property type="entry name" value="GLYCOSYL_HYDROL_F45"/>
    <property type="match status" value="1"/>
</dbReference>
<evidence type="ECO:0000256" key="11">
    <source>
        <dbReference type="SAM" id="SignalP"/>
    </source>
</evidence>
<name>I2FNR5_USTHO</name>
<evidence type="ECO:0000313" key="14">
    <source>
        <dbReference type="Proteomes" id="UP000006174"/>
    </source>
</evidence>
<keyword evidence="7" id="KW-0326">Glycosidase</keyword>
<evidence type="ECO:0000256" key="2">
    <source>
        <dbReference type="ARBA" id="ARBA00007793"/>
    </source>
</evidence>
<keyword evidence="11" id="KW-0732">Signal</keyword>
<dbReference type="EC" id="3.2.1.4" evidence="3 9"/>
<evidence type="ECO:0000256" key="3">
    <source>
        <dbReference type="ARBA" id="ARBA00012601"/>
    </source>
</evidence>
<dbReference type="InterPro" id="IPR036908">
    <property type="entry name" value="RlpA-like_sf"/>
</dbReference>
<sequence>MAFKLNVGLLALSLSLSLINLDGVSAGTATRYWDCCKPSASWGKKAPVYAPVDICKADGETLIDASKAESGQSGCNGGDQFMCSCMQPFDDSTDPTLALGFAAFTAGSEEETDCACYIAEFAHDGQGKPMKRNKLLFQVTNIGGDVASQNLDLQIPGGGLGAFTQACPAQWKTPASQWGETYGGVKEASQCKDLPEPLQAGCKWRFSSWGDNPEMKGSPKRVKCPKSLIDRSGCQRKDDNSVSAYQGQTDAQNKAAEARYKRDRSVCLGGGSNSGSKGNPDGYGSEKDNESTGGDNGAGSNSGLNPGLDSSAKGSRPEGYGTGGGDGSTGAPSPSGDRSATPSRTSDGQPQVKGQNDDTTDANNGGAAVVPDGHKKMHKVCHKWR</sequence>
<comment type="caution">
    <text evidence="13">The sequence shown here is derived from an EMBL/GenBank/DDBJ whole genome shotgun (WGS) entry which is preliminary data.</text>
</comment>
<feature type="active site" description="Nucleophile" evidence="9">
    <location>
        <position position="34"/>
    </location>
</feature>
<evidence type="ECO:0000256" key="1">
    <source>
        <dbReference type="ARBA" id="ARBA00000966"/>
    </source>
</evidence>
<evidence type="ECO:0000256" key="9">
    <source>
        <dbReference type="PROSITE-ProRule" id="PRU10069"/>
    </source>
</evidence>
<dbReference type="HOGENOM" id="CLU_045022_0_0_1"/>
<evidence type="ECO:0000256" key="6">
    <source>
        <dbReference type="ARBA" id="ARBA00023277"/>
    </source>
</evidence>
<dbReference type="Proteomes" id="UP000006174">
    <property type="component" value="Unassembled WGS sequence"/>
</dbReference>
<keyword evidence="8" id="KW-0624">Polysaccharide degradation</keyword>
<keyword evidence="5" id="KW-0136">Cellulose degradation</keyword>
<feature type="compositionally biased region" description="Polar residues" evidence="10">
    <location>
        <begin position="338"/>
        <end position="354"/>
    </location>
</feature>
<comment type="similarity">
    <text evidence="2">Belongs to the glycosyl hydrolase 45 (cellulase K) family.</text>
</comment>
<dbReference type="GO" id="GO:0008810">
    <property type="term" value="F:cellulase activity"/>
    <property type="evidence" value="ECO:0007669"/>
    <property type="project" value="UniProtKB-EC"/>
</dbReference>
<dbReference type="GO" id="GO:0030245">
    <property type="term" value="P:cellulose catabolic process"/>
    <property type="evidence" value="ECO:0007669"/>
    <property type="project" value="UniProtKB-KW"/>
</dbReference>
<evidence type="ECO:0000256" key="8">
    <source>
        <dbReference type="ARBA" id="ARBA00023326"/>
    </source>
</evidence>
<comment type="catalytic activity">
    <reaction evidence="1 9">
        <text>Endohydrolysis of (1-&gt;4)-beta-D-glucosidic linkages in cellulose, lichenin and cereal beta-D-glucans.</text>
        <dbReference type="EC" id="3.2.1.4"/>
    </reaction>
</comment>
<feature type="chain" id="PRO_5003658039" description="Cellulase" evidence="11">
    <location>
        <begin position="27"/>
        <end position="385"/>
    </location>
</feature>
<proteinExistence type="inferred from homology"/>
<dbReference type="STRING" id="1128400.I2FNR5"/>
<feature type="compositionally biased region" description="Basic residues" evidence="10">
    <location>
        <begin position="375"/>
        <end position="385"/>
    </location>
</feature>
<feature type="signal peptide" evidence="11">
    <location>
        <begin position="1"/>
        <end position="26"/>
    </location>
</feature>
<keyword evidence="4" id="KW-0378">Hydrolase</keyword>
<reference evidence="13 14" key="1">
    <citation type="journal article" date="2012" name="Plant Cell">
        <title>Genome comparison of barley and maize smut fungi reveals targeted loss of RNA silencing components and species-specific presence of transposable elements.</title>
        <authorList>
            <person name="Laurie J.D."/>
            <person name="Ali S."/>
            <person name="Linning R."/>
            <person name="Mannhaupt G."/>
            <person name="Wong P."/>
            <person name="Gueldener U."/>
            <person name="Muensterkoetter M."/>
            <person name="Moore R."/>
            <person name="Kahmann R."/>
            <person name="Bakkeren G."/>
            <person name="Schirawski J."/>
        </authorList>
    </citation>
    <scope>NUCLEOTIDE SEQUENCE [LARGE SCALE GENOMIC DNA]</scope>
    <source>
        <strain evidence="14">Uh4875-4</strain>
    </source>
</reference>
<keyword evidence="6" id="KW-0119">Carbohydrate metabolism</keyword>
<protein>
    <recommendedName>
        <fullName evidence="3 9">Cellulase</fullName>
        <ecNumber evidence="3 9">3.2.1.4</ecNumber>
    </recommendedName>
</protein>
<gene>
    <name evidence="13" type="ORF">UHOR_03357</name>
</gene>
<evidence type="ECO:0000256" key="5">
    <source>
        <dbReference type="ARBA" id="ARBA00023001"/>
    </source>
</evidence>
<dbReference type="OMA" id="MIVQASN"/>
<evidence type="ECO:0000259" key="12">
    <source>
        <dbReference type="PROSITE" id="PS01140"/>
    </source>
</evidence>
<dbReference type="EMBL" id="CAGI01000135">
    <property type="protein sequence ID" value="CCF48558.1"/>
    <property type="molecule type" value="Genomic_DNA"/>
</dbReference>
<dbReference type="SUPFAM" id="SSF50685">
    <property type="entry name" value="Barwin-like endoglucanases"/>
    <property type="match status" value="1"/>
</dbReference>
<dbReference type="PANTHER" id="PTHR39730:SF1">
    <property type="entry name" value="ENDOGLUCANASE 1"/>
    <property type="match status" value="1"/>
</dbReference>
<dbReference type="InterPro" id="IPR052288">
    <property type="entry name" value="GH45_Enzymes"/>
</dbReference>
<evidence type="ECO:0000256" key="10">
    <source>
        <dbReference type="SAM" id="MobiDB-lite"/>
    </source>
</evidence>
<feature type="domain" description="Glycosyl hydrolases family 45 active site" evidence="12">
    <location>
        <begin position="29"/>
        <end position="40"/>
    </location>
</feature>
<keyword evidence="14" id="KW-1185">Reference proteome</keyword>
<dbReference type="PANTHER" id="PTHR39730">
    <property type="entry name" value="ENDOGLUCANASE 1"/>
    <property type="match status" value="1"/>
</dbReference>